<dbReference type="Pfam" id="PF06207">
    <property type="entry name" value="DUF1002"/>
    <property type="match status" value="1"/>
</dbReference>
<evidence type="ECO:0000256" key="1">
    <source>
        <dbReference type="SAM" id="MobiDB-lite"/>
    </source>
</evidence>
<dbReference type="EMBL" id="LWMS01000001">
    <property type="protein sequence ID" value="PWL09053.1"/>
    <property type="molecule type" value="Genomic_DNA"/>
</dbReference>
<feature type="compositionally biased region" description="Low complexity" evidence="1">
    <location>
        <begin position="299"/>
        <end position="309"/>
    </location>
</feature>
<dbReference type="AlphaFoldDB" id="A0A2A2HCN8"/>
<dbReference type="OrthoDB" id="80453at2157"/>
<evidence type="ECO:0000313" key="5">
    <source>
        <dbReference type="Proteomes" id="UP000246004"/>
    </source>
</evidence>
<gene>
    <name evidence="2" type="ORF">ASJ82_05435</name>
    <name evidence="3" type="ORF">MSCUN_00210</name>
</gene>
<evidence type="ECO:0000313" key="4">
    <source>
        <dbReference type="Proteomes" id="UP000217528"/>
    </source>
</evidence>
<proteinExistence type="predicted"/>
<evidence type="ECO:0000313" key="2">
    <source>
        <dbReference type="EMBL" id="PAV07125.1"/>
    </source>
</evidence>
<feature type="compositionally biased region" description="Polar residues" evidence="1">
    <location>
        <begin position="310"/>
        <end position="319"/>
    </location>
</feature>
<dbReference type="InterPro" id="IPR009343">
    <property type="entry name" value="DUF1002"/>
</dbReference>
<reference evidence="2 4" key="2">
    <citation type="journal article" date="2017" name="BMC Genomics">
        <title>Genomic analysis of methanogenic archaea reveals a shift towards energy conservation.</title>
        <authorList>
            <person name="Gilmore S.P."/>
            <person name="Henske J.K."/>
            <person name="Sexton J.A."/>
            <person name="Solomon K.V."/>
            <person name="Seppala S."/>
            <person name="Yoo J.I."/>
            <person name="Huyett L.M."/>
            <person name="Pressman A."/>
            <person name="Cogan J.Z."/>
            <person name="Kivenson V."/>
            <person name="Peng X."/>
            <person name="Tan Y."/>
            <person name="Valentine D.L."/>
            <person name="O'Malley M.A."/>
        </authorList>
    </citation>
    <scope>NUCLEOTIDE SEQUENCE [LARGE SCALE GENOMIC DNA]</scope>
    <source>
        <strain evidence="2 4">1R-7</strain>
    </source>
</reference>
<sequence>MWGKIAGILIIIFILFGLFVPINTTDITGTNTSTQNAQVAITYGETTNNNQNYKDMVDQYFMDHSDVNLDDAKTTIITANEVNQISQGISNRTYNENQILSCALVDLSTNNDLKVDVDKSKITLVTENMYKSALNSSGITQGYVVVTSPTTATGESALAGVMQSYEKATGKQIPDSLKDAANKEIYTESQVVNDSNATADQVADVVSQAKQQAEEQNTTDKTVINNIITNITQNNNININNNSINELADSVATSQSLKDEATNYQSQISDYVNTNDAQTLFEQIYNYITSLFNFNTDNSNSDSGSESNLTNNITENSTT</sequence>
<dbReference type="EMBL" id="LMVN01000021">
    <property type="protein sequence ID" value="PAV07125.1"/>
    <property type="molecule type" value="Genomic_DNA"/>
</dbReference>
<reference evidence="3 5" key="1">
    <citation type="submission" date="2016-04" db="EMBL/GenBank/DDBJ databases">
        <title>Genome sequence of Methanosphaera cuniculi DSM 4103.</title>
        <authorList>
            <person name="Poehlein A."/>
            <person name="Seedorf H."/>
            <person name="Daniel R."/>
        </authorList>
    </citation>
    <scope>NUCLEOTIDE SEQUENCE [LARGE SCALE GENOMIC DNA]</scope>
    <source>
        <strain evidence="3 5">DSM 4103</strain>
    </source>
</reference>
<organism evidence="2 4">
    <name type="scientific">Methanosphaera cuniculi</name>
    <dbReference type="NCBI Taxonomy" id="1077256"/>
    <lineage>
        <taxon>Archaea</taxon>
        <taxon>Methanobacteriati</taxon>
        <taxon>Methanobacteriota</taxon>
        <taxon>Methanomada group</taxon>
        <taxon>Methanobacteria</taxon>
        <taxon>Methanobacteriales</taxon>
        <taxon>Methanobacteriaceae</taxon>
        <taxon>Methanosphaera</taxon>
    </lineage>
</organism>
<evidence type="ECO:0000313" key="3">
    <source>
        <dbReference type="EMBL" id="PWL09053.1"/>
    </source>
</evidence>
<name>A0A2A2HCN8_9EURY</name>
<dbReference type="RefSeq" id="WP_095608792.1">
    <property type="nucleotide sequence ID" value="NZ_LMVN01000021.1"/>
</dbReference>
<dbReference type="Proteomes" id="UP000246004">
    <property type="component" value="Unassembled WGS sequence"/>
</dbReference>
<comment type="caution">
    <text evidence="2">The sequence shown here is derived from an EMBL/GenBank/DDBJ whole genome shotgun (WGS) entry which is preliminary data.</text>
</comment>
<protein>
    <recommendedName>
        <fullName evidence="6">DUF1002 domain-containing protein</fullName>
    </recommendedName>
</protein>
<dbReference type="Proteomes" id="UP000217528">
    <property type="component" value="Unassembled WGS sequence"/>
</dbReference>
<accession>A0A2A2HCN8</accession>
<keyword evidence="4" id="KW-1185">Reference proteome</keyword>
<evidence type="ECO:0008006" key="6">
    <source>
        <dbReference type="Google" id="ProtNLM"/>
    </source>
</evidence>
<feature type="region of interest" description="Disordered" evidence="1">
    <location>
        <begin position="299"/>
        <end position="319"/>
    </location>
</feature>